<gene>
    <name evidence="1" type="ORF">OWV82_017332</name>
</gene>
<dbReference type="Proteomes" id="UP001164539">
    <property type="component" value="Chromosome 9"/>
</dbReference>
<proteinExistence type="predicted"/>
<protein>
    <submittedName>
        <fullName evidence="1">Protein IQ-DOMAIN 31-like</fullName>
    </submittedName>
</protein>
<comment type="caution">
    <text evidence="1">The sequence shown here is derived from an EMBL/GenBank/DDBJ whole genome shotgun (WGS) entry which is preliminary data.</text>
</comment>
<keyword evidence="2" id="KW-1185">Reference proteome</keyword>
<sequence length="552" mass="60368">MGKTPGKWIKSLLLGKRSSKSNLKGRDILKSANREQSLITSKVPVSESPTAPPVILPPAPEIGTQNVVDSEQGVDSVLPNAVVNQSSAKEDGDAKVATNLGSQNDSDRIRHEQAATKAQAAFRGYLARRAFRTLKGIIRLQAVIRGHLVRRQAVATLHCLHGIVKFQALARGQKGANCSNLSGVNASTSLVELSKNAFIRKLLASLPTAKPLCLHYDPGEPNSAWQWLERWTKSRFWEPHSQSKRNIHSKSQTKRGNSQTIENEKGMSKRNVRKSSSSHVENSSSRSISESEKLKRNPRKVSSHPADSVHEHPQNDMEKVKRNLRKVPSSTREVSERVEVDNEKPKRCQKVSGSAVPDVSVHGIGDSADKATDIAVSVSKQSDADTTLKMPEVDGPVDELLDHPAIDLQPESNGEIEDLQVTAKESNSNDDQTCNENQKNSQRRASLPAKIDHQENGLHSSPKVPSYMAPTESAKAKLRGQGSPRFSQDVIDKNGTTRRHSLPSSMNGKLSSLSPRVPRLVQAAGKGAVKSDRSLTSSRDGGDKVIQAEWRR</sequence>
<organism evidence="1 2">
    <name type="scientific">Melia azedarach</name>
    <name type="common">Chinaberry tree</name>
    <dbReference type="NCBI Taxonomy" id="155640"/>
    <lineage>
        <taxon>Eukaryota</taxon>
        <taxon>Viridiplantae</taxon>
        <taxon>Streptophyta</taxon>
        <taxon>Embryophyta</taxon>
        <taxon>Tracheophyta</taxon>
        <taxon>Spermatophyta</taxon>
        <taxon>Magnoliopsida</taxon>
        <taxon>eudicotyledons</taxon>
        <taxon>Gunneridae</taxon>
        <taxon>Pentapetalae</taxon>
        <taxon>rosids</taxon>
        <taxon>malvids</taxon>
        <taxon>Sapindales</taxon>
        <taxon>Meliaceae</taxon>
        <taxon>Melia</taxon>
    </lineage>
</organism>
<evidence type="ECO:0000313" key="1">
    <source>
        <dbReference type="EMBL" id="KAJ4711288.1"/>
    </source>
</evidence>
<reference evidence="1 2" key="1">
    <citation type="journal article" date="2023" name="Science">
        <title>Complex scaffold remodeling in plant triterpene biosynthesis.</title>
        <authorList>
            <person name="De La Pena R."/>
            <person name="Hodgson H."/>
            <person name="Liu J.C."/>
            <person name="Stephenson M.J."/>
            <person name="Martin A.C."/>
            <person name="Owen C."/>
            <person name="Harkess A."/>
            <person name="Leebens-Mack J."/>
            <person name="Jimenez L.E."/>
            <person name="Osbourn A."/>
            <person name="Sattely E.S."/>
        </authorList>
    </citation>
    <scope>NUCLEOTIDE SEQUENCE [LARGE SCALE GENOMIC DNA]</scope>
    <source>
        <strain evidence="2">cv. JPN11</strain>
        <tissue evidence="1">Leaf</tissue>
    </source>
</reference>
<dbReference type="EMBL" id="CM051402">
    <property type="protein sequence ID" value="KAJ4711288.1"/>
    <property type="molecule type" value="Genomic_DNA"/>
</dbReference>
<accession>A0ACC1XJ08</accession>
<evidence type="ECO:0000313" key="2">
    <source>
        <dbReference type="Proteomes" id="UP001164539"/>
    </source>
</evidence>
<name>A0ACC1XJ08_MELAZ</name>